<organism evidence="3 4">
    <name type="scientific">Roseomonas fluvialis</name>
    <dbReference type="NCBI Taxonomy" id="1750527"/>
    <lineage>
        <taxon>Bacteria</taxon>
        <taxon>Pseudomonadati</taxon>
        <taxon>Pseudomonadota</taxon>
        <taxon>Alphaproteobacteria</taxon>
        <taxon>Acetobacterales</taxon>
        <taxon>Roseomonadaceae</taxon>
        <taxon>Roseomonas</taxon>
    </lineage>
</organism>
<accession>A0ABM7Y2G9</accession>
<dbReference type="PANTHER" id="PTHR42928">
    <property type="entry name" value="TRICARBOXYLATE-BINDING PROTEIN"/>
    <property type="match status" value="1"/>
</dbReference>
<proteinExistence type="inferred from homology"/>
<gene>
    <name evidence="3" type="ORF">Rmf_19190</name>
</gene>
<dbReference type="EMBL" id="AP025637">
    <property type="protein sequence ID" value="BDG71990.1"/>
    <property type="molecule type" value="Genomic_DNA"/>
</dbReference>
<keyword evidence="4" id="KW-1185">Reference proteome</keyword>
<evidence type="ECO:0000256" key="1">
    <source>
        <dbReference type="ARBA" id="ARBA00006987"/>
    </source>
</evidence>
<evidence type="ECO:0000256" key="2">
    <source>
        <dbReference type="SAM" id="SignalP"/>
    </source>
</evidence>
<dbReference type="RefSeq" id="WP_244459209.1">
    <property type="nucleotide sequence ID" value="NZ_AP025637.1"/>
</dbReference>
<evidence type="ECO:0000313" key="3">
    <source>
        <dbReference type="EMBL" id="BDG71990.1"/>
    </source>
</evidence>
<feature type="chain" id="PRO_5047159617" evidence="2">
    <location>
        <begin position="23"/>
        <end position="323"/>
    </location>
</feature>
<dbReference type="Pfam" id="PF03401">
    <property type="entry name" value="TctC"/>
    <property type="match status" value="1"/>
</dbReference>
<dbReference type="InterPro" id="IPR042100">
    <property type="entry name" value="Bug_dom1"/>
</dbReference>
<dbReference type="InterPro" id="IPR005064">
    <property type="entry name" value="BUG"/>
</dbReference>
<dbReference type="SUPFAM" id="SSF53850">
    <property type="entry name" value="Periplasmic binding protein-like II"/>
    <property type="match status" value="1"/>
</dbReference>
<dbReference type="Proteomes" id="UP000831327">
    <property type="component" value="Chromosome"/>
</dbReference>
<dbReference type="PANTHER" id="PTHR42928:SF5">
    <property type="entry name" value="BLR1237 PROTEIN"/>
    <property type="match status" value="1"/>
</dbReference>
<dbReference type="PIRSF" id="PIRSF017082">
    <property type="entry name" value="YflP"/>
    <property type="match status" value="1"/>
</dbReference>
<feature type="signal peptide" evidence="2">
    <location>
        <begin position="1"/>
        <end position="22"/>
    </location>
</feature>
<dbReference type="Gene3D" id="3.40.190.150">
    <property type="entry name" value="Bordetella uptake gene, domain 1"/>
    <property type="match status" value="1"/>
</dbReference>
<evidence type="ECO:0000313" key="4">
    <source>
        <dbReference type="Proteomes" id="UP000831327"/>
    </source>
</evidence>
<comment type="similarity">
    <text evidence="1">Belongs to the UPF0065 (bug) family.</text>
</comment>
<name>A0ABM7Y2G9_9PROT</name>
<protein>
    <submittedName>
        <fullName evidence="3">MFS transporter</fullName>
    </submittedName>
</protein>
<keyword evidence="2" id="KW-0732">Signal</keyword>
<sequence>MTIHRRHLLAAAFVLPAAPLLAQTGRAVTLVVPFAPGGTTDIGARLVAARMAVHLGQPVVVENRAGAGGATAADHVRRQPADGTTLLIGTASTHAVNPALFADLPYDPVRDFAPVALLGVTGFVLVVPASLGITDLAGLVARLKAEPGRHNYASAGVGSMPHLAGEWFAKGADVRVEHVAYRGGGPALQALLTGEVTYMVESAPTVAGAIADGRLRALARASLRRSGPQADLPAIADMGIPGFDAETWILAFAPAGTPPATVARLNGAFNAALAEPELVARLAEVGTVAVPDSTPETTATFVANEIARWRRVVAETGVRITRQ</sequence>
<reference evidence="3 4" key="1">
    <citation type="journal article" date="2016" name="Microbes Environ.">
        <title>Phylogenetically diverse aerobic anoxygenic phototrophic bacteria isolated from epilithic biofilms in Tama river, Japan.</title>
        <authorList>
            <person name="Hirose S."/>
            <person name="Matsuura K."/>
            <person name="Haruta S."/>
        </authorList>
    </citation>
    <scope>NUCLEOTIDE SEQUENCE [LARGE SCALE GENOMIC DNA]</scope>
    <source>
        <strain evidence="3 4">S08</strain>
    </source>
</reference>
<dbReference type="Gene3D" id="3.40.190.10">
    <property type="entry name" value="Periplasmic binding protein-like II"/>
    <property type="match status" value="1"/>
</dbReference>